<comment type="similarity">
    <text evidence="6">Belongs to the HrcA family.</text>
</comment>
<dbReference type="GO" id="GO:0045892">
    <property type="term" value="P:negative regulation of DNA-templated transcription"/>
    <property type="evidence" value="ECO:0007669"/>
    <property type="project" value="UniProtKB-UniRule"/>
</dbReference>
<dbReference type="Gene3D" id="1.10.10.10">
    <property type="entry name" value="Winged helix-like DNA-binding domain superfamily/Winged helix DNA-binding domain"/>
    <property type="match status" value="1"/>
</dbReference>
<dbReference type="RefSeq" id="WP_077833432.1">
    <property type="nucleotide sequence ID" value="NZ_CP096983.1"/>
</dbReference>
<accession>A0A1S8LA62</accession>
<evidence type="ECO:0000256" key="5">
    <source>
        <dbReference type="ARBA" id="ARBA00055319"/>
    </source>
</evidence>
<dbReference type="EMBL" id="CP096983">
    <property type="protein sequence ID" value="URZ11124.1"/>
    <property type="molecule type" value="Genomic_DNA"/>
</dbReference>
<name>A0A1S8LA62_9CLOT</name>
<evidence type="ECO:0000256" key="6">
    <source>
        <dbReference type="HAMAP-Rule" id="MF_00081"/>
    </source>
</evidence>
<keyword evidence="8" id="KW-1185">Reference proteome</keyword>
<dbReference type="Pfam" id="PF03444">
    <property type="entry name" value="WHD_HrcA"/>
    <property type="match status" value="1"/>
</dbReference>
<dbReference type="Gene3D" id="3.30.450.40">
    <property type="match status" value="1"/>
</dbReference>
<dbReference type="AlphaFoldDB" id="A0A1S8LA62"/>
<dbReference type="InterPro" id="IPR021153">
    <property type="entry name" value="HrcA_C"/>
</dbReference>
<keyword evidence="2 6" id="KW-0805">Transcription regulation</keyword>
<dbReference type="SUPFAM" id="SSF46785">
    <property type="entry name" value="Winged helix' DNA-binding domain"/>
    <property type="match status" value="1"/>
</dbReference>
<dbReference type="SUPFAM" id="SSF55781">
    <property type="entry name" value="GAF domain-like"/>
    <property type="match status" value="1"/>
</dbReference>
<evidence type="ECO:0000256" key="1">
    <source>
        <dbReference type="ARBA" id="ARBA00022491"/>
    </source>
</evidence>
<evidence type="ECO:0000313" key="7">
    <source>
        <dbReference type="EMBL" id="URZ11124.1"/>
    </source>
</evidence>
<dbReference type="Gene3D" id="3.30.390.60">
    <property type="entry name" value="Heat-inducible transcription repressor hrca homolog, domain 3"/>
    <property type="match status" value="1"/>
</dbReference>
<dbReference type="InterPro" id="IPR005104">
    <property type="entry name" value="WHTH_HrcA_DNA-bd"/>
</dbReference>
<evidence type="ECO:0000313" key="8">
    <source>
        <dbReference type="Proteomes" id="UP000190951"/>
    </source>
</evidence>
<dbReference type="PIRSF" id="PIRSF005485">
    <property type="entry name" value="HrcA"/>
    <property type="match status" value="1"/>
</dbReference>
<dbReference type="InterPro" id="IPR002571">
    <property type="entry name" value="HrcA"/>
</dbReference>
<dbReference type="PANTHER" id="PTHR34824">
    <property type="entry name" value="HEAT-INDUCIBLE TRANSCRIPTION REPRESSOR HRCA"/>
    <property type="match status" value="1"/>
</dbReference>
<dbReference type="InterPro" id="IPR029016">
    <property type="entry name" value="GAF-like_dom_sf"/>
</dbReference>
<reference evidence="7 8" key="1">
    <citation type="submission" date="2022-04" db="EMBL/GenBank/DDBJ databases">
        <title>Genome sequence of C. roseum typestrain.</title>
        <authorList>
            <person name="Poehlein A."/>
            <person name="Schoch T."/>
            <person name="Duerre P."/>
            <person name="Daniel R."/>
        </authorList>
    </citation>
    <scope>NUCLEOTIDE SEQUENCE [LARGE SCALE GENOMIC DNA]</scope>
    <source>
        <strain evidence="7 8">DSM 7320</strain>
    </source>
</reference>
<dbReference type="Proteomes" id="UP000190951">
    <property type="component" value="Chromosome"/>
</dbReference>
<gene>
    <name evidence="6 7" type="primary">hrcA</name>
    <name evidence="7" type="ORF">CROST_018410</name>
</gene>
<keyword evidence="3 6" id="KW-0346">Stress response</keyword>
<dbReference type="PANTHER" id="PTHR34824:SF1">
    <property type="entry name" value="HEAT-INDUCIBLE TRANSCRIPTION REPRESSOR HRCA"/>
    <property type="match status" value="1"/>
</dbReference>
<dbReference type="KEGG" id="crw:CROST_018410"/>
<dbReference type="InterPro" id="IPR036388">
    <property type="entry name" value="WH-like_DNA-bd_sf"/>
</dbReference>
<evidence type="ECO:0000256" key="4">
    <source>
        <dbReference type="ARBA" id="ARBA00023163"/>
    </source>
</evidence>
<organism evidence="7 8">
    <name type="scientific">Clostridium felsineum</name>
    <dbReference type="NCBI Taxonomy" id="36839"/>
    <lineage>
        <taxon>Bacteria</taxon>
        <taxon>Bacillati</taxon>
        <taxon>Bacillota</taxon>
        <taxon>Clostridia</taxon>
        <taxon>Eubacteriales</taxon>
        <taxon>Clostridiaceae</taxon>
        <taxon>Clostridium</taxon>
    </lineage>
</organism>
<dbReference type="NCBIfam" id="TIGR00331">
    <property type="entry name" value="hrcA"/>
    <property type="match status" value="1"/>
</dbReference>
<sequence length="344" mass="39093">MEMEERKLKILQAIINDYINNGEPVGSRTIAKKYDLGISSATIRNEMADLEEMGYIEQLHTSSGRKPSDKGYRLYVDKLMEVPSMSIEEEMLIKAKILDSALYEIDKIVKQAMSLVSEMTKLTCVVKSLSAKKSCIKSINLINIDSNMILCVFITDSGMIKNSVIRVKSIIENSTLERITNILNSRLKGLTIEQINLEVISNIKKDLQEYDHIFDCIIPNLYDILKEADSTEVYKEGTMNIFNYPEFKDIEKAKEFLSVIDDRRILDNLFNPSYGITVNIGNENNIEEAKEFSIVSSVYKYNGRPLGTIGIIGPTRIPYSKVIKVIMEVVDQINNNLNKMNNSE</sequence>
<dbReference type="FunFam" id="1.10.10.10:FF:000049">
    <property type="entry name" value="Heat-inducible transcription repressor HrcA"/>
    <property type="match status" value="1"/>
</dbReference>
<dbReference type="HAMAP" id="MF_00081">
    <property type="entry name" value="HrcA"/>
    <property type="match status" value="1"/>
</dbReference>
<comment type="function">
    <text evidence="5 6">Negative regulator of class I heat shock genes (grpE-dnaK-dnaJ and groELS operons). Prevents heat-shock induction of these operons.</text>
</comment>
<dbReference type="InterPro" id="IPR036390">
    <property type="entry name" value="WH_DNA-bd_sf"/>
</dbReference>
<dbReference type="STRING" id="84029.CROST_14650"/>
<proteinExistence type="inferred from homology"/>
<keyword evidence="4 6" id="KW-0804">Transcription</keyword>
<dbReference type="InterPro" id="IPR023120">
    <property type="entry name" value="WHTH_transcript_rep_HrcA_IDD"/>
</dbReference>
<evidence type="ECO:0000256" key="2">
    <source>
        <dbReference type="ARBA" id="ARBA00023015"/>
    </source>
</evidence>
<evidence type="ECO:0000256" key="3">
    <source>
        <dbReference type="ARBA" id="ARBA00023016"/>
    </source>
</evidence>
<dbReference type="GO" id="GO:0003677">
    <property type="term" value="F:DNA binding"/>
    <property type="evidence" value="ECO:0007669"/>
    <property type="project" value="InterPro"/>
</dbReference>
<keyword evidence="1 6" id="KW-0678">Repressor</keyword>
<protein>
    <recommendedName>
        <fullName evidence="6">Heat-inducible transcription repressor HrcA</fullName>
    </recommendedName>
</protein>
<dbReference type="Pfam" id="PF01628">
    <property type="entry name" value="HrcA"/>
    <property type="match status" value="1"/>
</dbReference>